<comment type="caution">
    <text evidence="2">The sequence shown here is derived from an EMBL/GenBank/DDBJ whole genome shotgun (WGS) entry which is preliminary data.</text>
</comment>
<keyword evidence="1" id="KW-0812">Transmembrane</keyword>
<organism evidence="2 3">
    <name type="scientific">Pyrrhoderma noxium</name>
    <dbReference type="NCBI Taxonomy" id="2282107"/>
    <lineage>
        <taxon>Eukaryota</taxon>
        <taxon>Fungi</taxon>
        <taxon>Dikarya</taxon>
        <taxon>Basidiomycota</taxon>
        <taxon>Agaricomycotina</taxon>
        <taxon>Agaricomycetes</taxon>
        <taxon>Hymenochaetales</taxon>
        <taxon>Hymenochaetaceae</taxon>
        <taxon>Pyrrhoderma</taxon>
    </lineage>
</organism>
<sequence>MLYTNLFCPPVSLSLLGFLRVANSFKLALIYLCLKLIIGLPTLCLLYTRSTQHTDVTISPPHIGGQRLRYLSGSVCPLVPNTKDRLSWILKHRMHRSVCSPYGWEFCTF</sequence>
<dbReference type="Proteomes" id="UP000217199">
    <property type="component" value="Unassembled WGS sequence"/>
</dbReference>
<protein>
    <submittedName>
        <fullName evidence="2">Uncharacterized protein</fullName>
    </submittedName>
</protein>
<name>A0A286UBI0_9AGAM</name>
<keyword evidence="1" id="KW-0472">Membrane</keyword>
<accession>A0A286UBI0</accession>
<evidence type="ECO:0000256" key="1">
    <source>
        <dbReference type="SAM" id="Phobius"/>
    </source>
</evidence>
<feature type="transmembrane region" description="Helical" evidence="1">
    <location>
        <begin position="28"/>
        <end position="48"/>
    </location>
</feature>
<gene>
    <name evidence="2" type="ORF">PNOK_0694800</name>
</gene>
<evidence type="ECO:0000313" key="2">
    <source>
        <dbReference type="EMBL" id="PAV16884.1"/>
    </source>
</evidence>
<evidence type="ECO:0000313" key="3">
    <source>
        <dbReference type="Proteomes" id="UP000217199"/>
    </source>
</evidence>
<dbReference type="EMBL" id="NBII01000007">
    <property type="protein sequence ID" value="PAV16884.1"/>
    <property type="molecule type" value="Genomic_DNA"/>
</dbReference>
<proteinExistence type="predicted"/>
<keyword evidence="3" id="KW-1185">Reference proteome</keyword>
<reference evidence="2 3" key="1">
    <citation type="journal article" date="2017" name="Mol. Ecol.">
        <title>Comparative and population genomic landscape of Phellinus noxius: A hypervariable fungus causing root rot in trees.</title>
        <authorList>
            <person name="Chung C.L."/>
            <person name="Lee T.J."/>
            <person name="Akiba M."/>
            <person name="Lee H.H."/>
            <person name="Kuo T.H."/>
            <person name="Liu D."/>
            <person name="Ke H.M."/>
            <person name="Yokoi T."/>
            <person name="Roa M.B."/>
            <person name="Lu M.J."/>
            <person name="Chang Y.Y."/>
            <person name="Ann P.J."/>
            <person name="Tsai J.N."/>
            <person name="Chen C.Y."/>
            <person name="Tzean S.S."/>
            <person name="Ota Y."/>
            <person name="Hattori T."/>
            <person name="Sahashi N."/>
            <person name="Liou R.F."/>
            <person name="Kikuchi T."/>
            <person name="Tsai I.J."/>
        </authorList>
    </citation>
    <scope>NUCLEOTIDE SEQUENCE [LARGE SCALE GENOMIC DNA]</scope>
    <source>
        <strain evidence="2 3">FFPRI411160</strain>
    </source>
</reference>
<dbReference type="InParanoid" id="A0A286UBI0"/>
<dbReference type="AlphaFoldDB" id="A0A286UBI0"/>
<keyword evidence="1" id="KW-1133">Transmembrane helix</keyword>